<evidence type="ECO:0000259" key="1">
    <source>
        <dbReference type="PROSITE" id="PS50181"/>
    </source>
</evidence>
<protein>
    <recommendedName>
        <fullName evidence="1">F-box domain-containing protein</fullName>
    </recommendedName>
</protein>
<accession>A0A1V6S1D1</accession>
<dbReference type="EMBL" id="MDYP01000012">
    <property type="protein sequence ID" value="OQE07852.1"/>
    <property type="molecule type" value="Genomic_DNA"/>
</dbReference>
<dbReference type="STRING" id="29845.A0A1V6S1D1"/>
<comment type="caution">
    <text evidence="2">The sequence shown here is derived from an EMBL/GenBank/DDBJ whole genome shotgun (WGS) entry which is preliminary data.</text>
</comment>
<sequence length="458" mass="53276">MFHHMPPEILHLIARDLDSKDFYHLVSLSHRLYTVFQPSLYTDVTLCRWEGKHQTIQPFLYAVTRTPRLASYVRSLKVKWWDPEAPDNEKYDQKVGFDSNIVHTLVAERMRHSETERSKWLKDLERHNSDAWLALLIPQLKELRKLSLVWPHGQKYVLGMFQKAAMEEESVFPHLEEVYGAWHDSENSFPSHYMHPFFKFPSMRKVGCYMLAENGDYDSDEGDEFEPELDSQFPTWDTLPPQCSNITDIDLQESNAGNGMREWVRACKALKSFRVVHGAGVVSGDDFQPRKIYESLSLHKSTLESMWVEANDGVYMDTDDEWMGSFVDFTTLKLVCASFANLVGLDEHNLPVRRLRDVLPPSLEKLYLPVDEDERFNGALDQLAELAASESFPELAVIYLEYYELKKPENVAKLEWLEQRCQEASVLCLPRNSKGWVQGEKQSMEIIWPCNEASLLRW</sequence>
<reference evidence="3" key="1">
    <citation type="journal article" date="2017" name="Nat. Microbiol.">
        <title>Global analysis of biosynthetic gene clusters reveals vast potential of secondary metabolite production in Penicillium species.</title>
        <authorList>
            <person name="Nielsen J.C."/>
            <person name="Grijseels S."/>
            <person name="Prigent S."/>
            <person name="Ji B."/>
            <person name="Dainat J."/>
            <person name="Nielsen K.F."/>
            <person name="Frisvad J.C."/>
            <person name="Workman M."/>
            <person name="Nielsen J."/>
        </authorList>
    </citation>
    <scope>NUCLEOTIDE SEQUENCE [LARGE SCALE GENOMIC DNA]</scope>
    <source>
        <strain evidence="3">IBT 29486</strain>
    </source>
</reference>
<dbReference type="PROSITE" id="PS50181">
    <property type="entry name" value="FBOX"/>
    <property type="match status" value="1"/>
</dbReference>
<proteinExistence type="predicted"/>
<dbReference type="AlphaFoldDB" id="A0A1V6S1D1"/>
<feature type="domain" description="F-box" evidence="1">
    <location>
        <begin position="1"/>
        <end position="44"/>
    </location>
</feature>
<dbReference type="Proteomes" id="UP000191518">
    <property type="component" value="Unassembled WGS sequence"/>
</dbReference>
<evidence type="ECO:0000313" key="2">
    <source>
        <dbReference type="EMBL" id="OQE07852.1"/>
    </source>
</evidence>
<dbReference type="Pfam" id="PF24969">
    <property type="entry name" value="LRR_15"/>
    <property type="match status" value="1"/>
</dbReference>
<dbReference type="InterPro" id="IPR001810">
    <property type="entry name" value="F-box_dom"/>
</dbReference>
<evidence type="ECO:0000313" key="3">
    <source>
        <dbReference type="Proteomes" id="UP000191518"/>
    </source>
</evidence>
<organism evidence="2 3">
    <name type="scientific">Penicillium vulpinum</name>
    <dbReference type="NCBI Taxonomy" id="29845"/>
    <lineage>
        <taxon>Eukaryota</taxon>
        <taxon>Fungi</taxon>
        <taxon>Dikarya</taxon>
        <taxon>Ascomycota</taxon>
        <taxon>Pezizomycotina</taxon>
        <taxon>Eurotiomycetes</taxon>
        <taxon>Eurotiomycetidae</taxon>
        <taxon>Eurotiales</taxon>
        <taxon>Aspergillaceae</taxon>
        <taxon>Penicillium</taxon>
    </lineage>
</organism>
<keyword evidence="3" id="KW-1185">Reference proteome</keyword>
<name>A0A1V6S1D1_9EURO</name>
<dbReference type="OrthoDB" id="2520703at2759"/>
<gene>
    <name evidence="2" type="ORF">PENVUL_c012G02334</name>
</gene>
<dbReference type="InterPro" id="IPR056867">
    <property type="entry name" value="LRR_15"/>
</dbReference>